<dbReference type="SMART" id="SM00066">
    <property type="entry name" value="GAL4"/>
    <property type="match status" value="1"/>
</dbReference>
<keyword evidence="2" id="KW-0238">DNA-binding</keyword>
<dbReference type="AlphaFoldDB" id="A0A8T8WJ06"/>
<evidence type="ECO:0000256" key="2">
    <source>
        <dbReference type="ARBA" id="ARBA00023125"/>
    </source>
</evidence>
<proteinExistence type="predicted"/>
<evidence type="ECO:0000313" key="7">
    <source>
        <dbReference type="Proteomes" id="UP000249497"/>
    </source>
</evidence>
<dbReference type="CDD" id="cd00067">
    <property type="entry name" value="GAL4"/>
    <property type="match status" value="1"/>
</dbReference>
<dbReference type="Gene3D" id="4.10.240.10">
    <property type="entry name" value="Zn(2)-C6 fungal-type DNA-binding domain"/>
    <property type="match status" value="1"/>
</dbReference>
<keyword evidence="3" id="KW-0804">Transcription</keyword>
<dbReference type="GeneID" id="37174107"/>
<dbReference type="EMBL" id="KZ824917">
    <property type="protein sequence ID" value="RAH75755.1"/>
    <property type="molecule type" value="Genomic_DNA"/>
</dbReference>
<evidence type="ECO:0000256" key="4">
    <source>
        <dbReference type="ARBA" id="ARBA00023242"/>
    </source>
</evidence>
<dbReference type="GO" id="GO:0001228">
    <property type="term" value="F:DNA-binding transcription activator activity, RNA polymerase II-specific"/>
    <property type="evidence" value="ECO:0007669"/>
    <property type="project" value="TreeGrafter"/>
</dbReference>
<dbReference type="OrthoDB" id="5350673at2759"/>
<dbReference type="PROSITE" id="PS50048">
    <property type="entry name" value="ZN2_CY6_FUNGAL_2"/>
    <property type="match status" value="1"/>
</dbReference>
<dbReference type="SUPFAM" id="SSF57701">
    <property type="entry name" value="Zn2/Cys6 DNA-binding domain"/>
    <property type="match status" value="1"/>
</dbReference>
<keyword evidence="4" id="KW-0539">Nucleus</keyword>
<protein>
    <submittedName>
        <fullName evidence="6">Putative Zn(II)2Cys6 transcription factor</fullName>
    </submittedName>
</protein>
<dbReference type="RefSeq" id="XP_025521649.1">
    <property type="nucleotide sequence ID" value="XM_025670415.1"/>
</dbReference>
<dbReference type="InterPro" id="IPR001138">
    <property type="entry name" value="Zn2Cys6_DnaBD"/>
</dbReference>
<gene>
    <name evidence="6" type="ORF">BO86DRAFT_374229</name>
</gene>
<feature type="domain" description="Zn(2)-C6 fungal-type" evidence="5">
    <location>
        <begin position="13"/>
        <end position="43"/>
    </location>
</feature>
<keyword evidence="7" id="KW-1185">Reference proteome</keyword>
<dbReference type="GO" id="GO:0008270">
    <property type="term" value="F:zinc ion binding"/>
    <property type="evidence" value="ECO:0007669"/>
    <property type="project" value="InterPro"/>
</dbReference>
<dbReference type="Proteomes" id="UP000249497">
    <property type="component" value="Unassembled WGS sequence"/>
</dbReference>
<evidence type="ECO:0000259" key="5">
    <source>
        <dbReference type="PROSITE" id="PS50048"/>
    </source>
</evidence>
<sequence length="370" mass="42182">MSSRRFHKKSRTGCTSCRSRRIKCDEMRPNCANCQRADLSCHYVLRMQESTSSARRVNIEQNISPASPQAQAAPDRKGGEFDLLDLRLMHHFTLVISASLFEDRQQSLWQEEVPIQAASCPLLMHGILAISALHLALSKLEEVSLHFDRALYHHTLSLQIFNREITASNSSNVHLHFAFSILLIVWAYGSSAAVDDQYIQLDSLLGSLELVRGCKSMFELHSDDIKNQEIGRFLGLHASATKRDLSSTTQHAFACLRSKAEDFIDTMAIDHMERHIQFVGIACDIRSVIGWPAVLDDTFWARIRAYKPVAMLILVHYCMLLDTCKNHWWIAGWSGRLIKAVERVLPDSEKRRLDWATHITWIRDEIINSA</sequence>
<dbReference type="PROSITE" id="PS00463">
    <property type="entry name" value="ZN2_CY6_FUNGAL_1"/>
    <property type="match status" value="1"/>
</dbReference>
<evidence type="ECO:0000256" key="3">
    <source>
        <dbReference type="ARBA" id="ARBA00023163"/>
    </source>
</evidence>
<dbReference type="PANTHER" id="PTHR47784">
    <property type="entry name" value="STEROL UPTAKE CONTROL PROTEIN 2"/>
    <property type="match status" value="1"/>
</dbReference>
<dbReference type="GO" id="GO:0003677">
    <property type="term" value="F:DNA binding"/>
    <property type="evidence" value="ECO:0007669"/>
    <property type="project" value="UniProtKB-KW"/>
</dbReference>
<dbReference type="InterPro" id="IPR036864">
    <property type="entry name" value="Zn2-C6_fun-type_DNA-bd_sf"/>
</dbReference>
<dbReference type="InterPro" id="IPR053157">
    <property type="entry name" value="Sterol_Uptake_Regulator"/>
</dbReference>
<keyword evidence="1" id="KW-0805">Transcription regulation</keyword>
<evidence type="ECO:0000313" key="6">
    <source>
        <dbReference type="EMBL" id="RAH75755.1"/>
    </source>
</evidence>
<organism evidence="6 7">
    <name type="scientific">Aspergillus japonicus CBS 114.51</name>
    <dbReference type="NCBI Taxonomy" id="1448312"/>
    <lineage>
        <taxon>Eukaryota</taxon>
        <taxon>Fungi</taxon>
        <taxon>Dikarya</taxon>
        <taxon>Ascomycota</taxon>
        <taxon>Pezizomycotina</taxon>
        <taxon>Eurotiomycetes</taxon>
        <taxon>Eurotiomycetidae</taxon>
        <taxon>Eurotiales</taxon>
        <taxon>Aspergillaceae</taxon>
        <taxon>Aspergillus</taxon>
        <taxon>Aspergillus subgen. Circumdati</taxon>
    </lineage>
</organism>
<reference evidence="6 7" key="1">
    <citation type="submission" date="2018-02" db="EMBL/GenBank/DDBJ databases">
        <title>The genomes of Aspergillus section Nigri reveals drivers in fungal speciation.</title>
        <authorList>
            <consortium name="DOE Joint Genome Institute"/>
            <person name="Vesth T.C."/>
            <person name="Nybo J."/>
            <person name="Theobald S."/>
            <person name="Brandl J."/>
            <person name="Frisvad J.C."/>
            <person name="Nielsen K.F."/>
            <person name="Lyhne E.K."/>
            <person name="Kogle M.E."/>
            <person name="Kuo A."/>
            <person name="Riley R."/>
            <person name="Clum A."/>
            <person name="Nolan M."/>
            <person name="Lipzen A."/>
            <person name="Salamov A."/>
            <person name="Henrissat B."/>
            <person name="Wiebenga A."/>
            <person name="De vries R.P."/>
            <person name="Grigoriev I.V."/>
            <person name="Mortensen U.H."/>
            <person name="Andersen M.R."/>
            <person name="Baker S.E."/>
        </authorList>
    </citation>
    <scope>NUCLEOTIDE SEQUENCE [LARGE SCALE GENOMIC DNA]</scope>
    <source>
        <strain evidence="6 7">CBS 114.51</strain>
    </source>
</reference>
<name>A0A8T8WJ06_ASPJA</name>
<dbReference type="PANTHER" id="PTHR47784:SF5">
    <property type="entry name" value="STEROL UPTAKE CONTROL PROTEIN 2"/>
    <property type="match status" value="1"/>
</dbReference>
<dbReference type="Pfam" id="PF00172">
    <property type="entry name" value="Zn_clus"/>
    <property type="match status" value="1"/>
</dbReference>
<accession>A0A8T8WJ06</accession>
<evidence type="ECO:0000256" key="1">
    <source>
        <dbReference type="ARBA" id="ARBA00023015"/>
    </source>
</evidence>
<dbReference type="PRINTS" id="PR00755">
    <property type="entry name" value="AFLATOXINBRP"/>
</dbReference>